<dbReference type="InterPro" id="IPR037069">
    <property type="entry name" value="AcylCoA_DH/ox_N_sf"/>
</dbReference>
<feature type="domain" description="Acyl-CoA dehydrogenase/oxidase N-terminal" evidence="3">
    <location>
        <begin position="13"/>
        <end position="86"/>
    </location>
</feature>
<proteinExistence type="inferred from homology"/>
<evidence type="ECO:0000259" key="3">
    <source>
        <dbReference type="Pfam" id="PF02771"/>
    </source>
</evidence>
<dbReference type="SUPFAM" id="SSF47203">
    <property type="entry name" value="Acyl-CoA dehydrogenase C-terminal domain-like"/>
    <property type="match status" value="1"/>
</dbReference>
<organism evidence="5 6">
    <name type="scientific">Streptomyces parvulus</name>
    <dbReference type="NCBI Taxonomy" id="146923"/>
    <lineage>
        <taxon>Bacteria</taxon>
        <taxon>Bacillati</taxon>
        <taxon>Actinomycetota</taxon>
        <taxon>Actinomycetes</taxon>
        <taxon>Kitasatosporales</taxon>
        <taxon>Streptomycetaceae</taxon>
        <taxon>Streptomyces</taxon>
    </lineage>
</organism>
<comment type="similarity">
    <text evidence="2">Belongs to the HpaH/HsaA monooxygenase family.</text>
</comment>
<accession>A0A369UVF2</accession>
<dbReference type="OrthoDB" id="3404950at2"/>
<evidence type="ECO:0000256" key="2">
    <source>
        <dbReference type="ARBA" id="ARBA00049661"/>
    </source>
</evidence>
<dbReference type="SUPFAM" id="SSF56645">
    <property type="entry name" value="Acyl-CoA dehydrogenase NM domain-like"/>
    <property type="match status" value="1"/>
</dbReference>
<dbReference type="PIRSF" id="PIRSF016578">
    <property type="entry name" value="HsaA"/>
    <property type="match status" value="1"/>
</dbReference>
<evidence type="ECO:0000259" key="4">
    <source>
        <dbReference type="Pfam" id="PF08028"/>
    </source>
</evidence>
<sequence>MTLTVAPAAALARTRAAETEHARKLSPDLADSLTAAGFARHFVPKPWGGDAGSFTEAAEAAAELGEACAATAWCAALYAAHARLAAHLPEQGHRDLWERTPDVRIAASVVPPAGTAEEAHRPRAAGPAHGTTDGWWLEGTWHHASGVDHAHWILLASRTGDGADRTVRLFAVPLEACEVSDTWHTLGLRGTGSNTVRLERTFVPAHRTCTLADLGRAGHGRDRCHSVPYQMVAGAQFLAPALGAARQALRDWHDLTAGRVRSDGSRAADAPAQRDAGARASAEIHAAGLLLHHALQRADLAEVTPHAVAENARDFAFAAELTTAAADRLVRAAGLRAQAADCPLQRRWRDIRAAAGHAALDFETAGTLYAQARTAVVEAAR</sequence>
<evidence type="ECO:0000313" key="6">
    <source>
        <dbReference type="Proteomes" id="UP000253742"/>
    </source>
</evidence>
<dbReference type="InterPro" id="IPR013786">
    <property type="entry name" value="AcylCoA_DH/ox_N"/>
</dbReference>
<dbReference type="InterPro" id="IPR013107">
    <property type="entry name" value="Acyl-CoA_DH_C"/>
</dbReference>
<name>A0A369UVF2_9ACTN</name>
<dbReference type="Gene3D" id="1.10.540.10">
    <property type="entry name" value="Acyl-CoA dehydrogenase/oxidase, N-terminal domain"/>
    <property type="match status" value="1"/>
</dbReference>
<feature type="domain" description="Acyl-CoA dehydrogenase C-terminal" evidence="4">
    <location>
        <begin position="238"/>
        <end position="361"/>
    </location>
</feature>
<dbReference type="InterPro" id="IPR046373">
    <property type="entry name" value="Acyl-CoA_Oxase/DH_mid-dom_sf"/>
</dbReference>
<dbReference type="Gene3D" id="2.40.110.10">
    <property type="entry name" value="Butyryl-CoA Dehydrogenase, subunit A, domain 2"/>
    <property type="match status" value="1"/>
</dbReference>
<keyword evidence="1" id="KW-0560">Oxidoreductase</keyword>
<dbReference type="AlphaFoldDB" id="A0A369UVF2"/>
<dbReference type="InterPro" id="IPR036250">
    <property type="entry name" value="AcylCo_DH-like_C"/>
</dbReference>
<dbReference type="EMBL" id="QQBH01000041">
    <property type="protein sequence ID" value="RDD84491.1"/>
    <property type="molecule type" value="Genomic_DNA"/>
</dbReference>
<reference evidence="5 6" key="1">
    <citation type="submission" date="2018-07" db="EMBL/GenBank/DDBJ databases">
        <title>Genome guided investigation of antibiotics producing actinomycetales strain isolated from a Macau mangrove ecosystem.</title>
        <authorList>
            <person name="Hu D."/>
        </authorList>
    </citation>
    <scope>NUCLEOTIDE SEQUENCE [LARGE SCALE GENOMIC DNA]</scope>
    <source>
        <strain evidence="5 6">2297</strain>
    </source>
</reference>
<dbReference type="GO" id="GO:0003995">
    <property type="term" value="F:acyl-CoA dehydrogenase activity"/>
    <property type="evidence" value="ECO:0007669"/>
    <property type="project" value="TreeGrafter"/>
</dbReference>
<dbReference type="RefSeq" id="WP_114533259.1">
    <property type="nucleotide sequence ID" value="NZ_QQBH01000041.1"/>
</dbReference>
<dbReference type="PANTHER" id="PTHR48083:SF19">
    <property type="entry name" value="FLAVIN-DEPENDENT MONOOXYGENASE, OXYGENASE SUBUNIT HSAA"/>
    <property type="match status" value="1"/>
</dbReference>
<dbReference type="Gene3D" id="1.20.140.10">
    <property type="entry name" value="Butyryl-CoA Dehydrogenase, subunit A, domain 3"/>
    <property type="match status" value="1"/>
</dbReference>
<dbReference type="GO" id="GO:0033539">
    <property type="term" value="P:fatty acid beta-oxidation using acyl-CoA dehydrogenase"/>
    <property type="evidence" value="ECO:0007669"/>
    <property type="project" value="TreeGrafter"/>
</dbReference>
<protein>
    <submittedName>
        <fullName evidence="5">Oxidoreductase</fullName>
    </submittedName>
</protein>
<comment type="caution">
    <text evidence="5">The sequence shown here is derived from an EMBL/GenBank/DDBJ whole genome shotgun (WGS) entry which is preliminary data.</text>
</comment>
<dbReference type="GO" id="GO:0016712">
    <property type="term" value="F:oxidoreductase activity, acting on paired donors, with incorporation or reduction of molecular oxygen, reduced flavin or flavoprotein as one donor, and incorporation of one atom of oxygen"/>
    <property type="evidence" value="ECO:0007669"/>
    <property type="project" value="TreeGrafter"/>
</dbReference>
<gene>
    <name evidence="5" type="ORF">DVZ84_35100</name>
</gene>
<dbReference type="PANTHER" id="PTHR48083">
    <property type="entry name" value="MEDIUM-CHAIN SPECIFIC ACYL-COA DEHYDROGENASE, MITOCHONDRIAL-RELATED"/>
    <property type="match status" value="1"/>
</dbReference>
<evidence type="ECO:0000256" key="1">
    <source>
        <dbReference type="ARBA" id="ARBA00023002"/>
    </source>
</evidence>
<dbReference type="InterPro" id="IPR009100">
    <property type="entry name" value="AcylCoA_DH/oxidase_NM_dom_sf"/>
</dbReference>
<dbReference type="Pfam" id="PF08028">
    <property type="entry name" value="Acyl-CoA_dh_2"/>
    <property type="match status" value="1"/>
</dbReference>
<evidence type="ECO:0000313" key="5">
    <source>
        <dbReference type="EMBL" id="RDD84491.1"/>
    </source>
</evidence>
<dbReference type="Proteomes" id="UP000253742">
    <property type="component" value="Unassembled WGS sequence"/>
</dbReference>
<dbReference type="GO" id="GO:0050660">
    <property type="term" value="F:flavin adenine dinucleotide binding"/>
    <property type="evidence" value="ECO:0007669"/>
    <property type="project" value="InterPro"/>
</dbReference>
<dbReference type="GO" id="GO:0005737">
    <property type="term" value="C:cytoplasm"/>
    <property type="evidence" value="ECO:0007669"/>
    <property type="project" value="TreeGrafter"/>
</dbReference>
<dbReference type="InterPro" id="IPR050741">
    <property type="entry name" value="Acyl-CoA_dehydrogenase"/>
</dbReference>
<dbReference type="Pfam" id="PF02771">
    <property type="entry name" value="Acyl-CoA_dh_N"/>
    <property type="match status" value="1"/>
</dbReference>